<sequence length="220" mass="23022">MDIQGTPLPHTTPGTKVTTDPRSQQRIEESSGPITNDSLAAESIRQGGGFSGNRGAEAMGVSANQTTVNNANTSASIKLPSASSSSHRQDRHEEQKYPECVVGQGNFPGTHLDNSGYAGGSTAAKKEMGIKAGEYSAASGSRGISQYNAGHDIQEGGLPPDNATNVSFNSELGSSEDPGREAINQAQRSNARTAYSSGHVEQKGVDPQNLYDNLDSDQRA</sequence>
<dbReference type="STRING" id="5078.A0A135LJK4"/>
<gene>
    <name evidence="2" type="ORF">PGRI_030310</name>
</gene>
<feature type="compositionally biased region" description="Polar residues" evidence="1">
    <location>
        <begin position="62"/>
        <end position="73"/>
    </location>
</feature>
<proteinExistence type="predicted"/>
<feature type="compositionally biased region" description="Polar residues" evidence="1">
    <location>
        <begin position="138"/>
        <end position="148"/>
    </location>
</feature>
<accession>A0A135LJK4</accession>
<feature type="compositionally biased region" description="Polar residues" evidence="1">
    <location>
        <begin position="12"/>
        <end position="22"/>
    </location>
</feature>
<feature type="compositionally biased region" description="Polar residues" evidence="1">
    <location>
        <begin position="162"/>
        <end position="173"/>
    </location>
</feature>
<feature type="region of interest" description="Disordered" evidence="1">
    <location>
        <begin position="1"/>
        <end position="122"/>
    </location>
</feature>
<comment type="caution">
    <text evidence="2">The sequence shown here is derived from an EMBL/GenBank/DDBJ whole genome shotgun (WGS) entry which is preliminary data.</text>
</comment>
<feature type="compositionally biased region" description="Polar residues" evidence="1">
    <location>
        <begin position="184"/>
        <end position="196"/>
    </location>
</feature>
<evidence type="ECO:0000256" key="1">
    <source>
        <dbReference type="SAM" id="MobiDB-lite"/>
    </source>
</evidence>
<evidence type="ECO:0000313" key="3">
    <source>
        <dbReference type="Proteomes" id="UP000070168"/>
    </source>
</evidence>
<name>A0A135LJK4_PENPA</name>
<feature type="compositionally biased region" description="Basic and acidic residues" evidence="1">
    <location>
        <begin position="87"/>
        <end position="97"/>
    </location>
</feature>
<dbReference type="EMBL" id="LHQR01000065">
    <property type="protein sequence ID" value="KXG49161.1"/>
    <property type="molecule type" value="Genomic_DNA"/>
</dbReference>
<dbReference type="RefSeq" id="XP_040647697.1">
    <property type="nucleotide sequence ID" value="XM_040790744.1"/>
</dbReference>
<dbReference type="AlphaFoldDB" id="A0A135LJK4"/>
<dbReference type="OMA" id="EQKYPEC"/>
<organism evidence="2 3">
    <name type="scientific">Penicillium patulum</name>
    <name type="common">Penicillium griseofulvum</name>
    <dbReference type="NCBI Taxonomy" id="5078"/>
    <lineage>
        <taxon>Eukaryota</taxon>
        <taxon>Fungi</taxon>
        <taxon>Dikarya</taxon>
        <taxon>Ascomycota</taxon>
        <taxon>Pezizomycotina</taxon>
        <taxon>Eurotiomycetes</taxon>
        <taxon>Eurotiomycetidae</taxon>
        <taxon>Eurotiales</taxon>
        <taxon>Aspergillaceae</taxon>
        <taxon>Penicillium</taxon>
    </lineage>
</organism>
<reference evidence="2 3" key="1">
    <citation type="journal article" date="2016" name="BMC Genomics">
        <title>Genome sequencing and secondary metabolism of the postharvest pathogen Penicillium griseofulvum.</title>
        <authorList>
            <person name="Banani H."/>
            <person name="Marcet-Houben M."/>
            <person name="Ballester A.R."/>
            <person name="Abbruscato P."/>
            <person name="Gonzalez-Candelas L."/>
            <person name="Gabaldon T."/>
            <person name="Spadaro D."/>
        </authorList>
    </citation>
    <scope>NUCLEOTIDE SEQUENCE [LARGE SCALE GENOMIC DNA]</scope>
    <source>
        <strain evidence="2 3">PG3</strain>
    </source>
</reference>
<feature type="compositionally biased region" description="Low complexity" evidence="1">
    <location>
        <begin position="74"/>
        <end position="86"/>
    </location>
</feature>
<protein>
    <submittedName>
        <fullName evidence="2">Uncharacterized protein</fullName>
    </submittedName>
</protein>
<feature type="region of interest" description="Disordered" evidence="1">
    <location>
        <begin position="136"/>
        <end position="220"/>
    </location>
</feature>
<dbReference type="OrthoDB" id="5383057at2759"/>
<evidence type="ECO:0000313" key="2">
    <source>
        <dbReference type="EMBL" id="KXG49161.1"/>
    </source>
</evidence>
<dbReference type="GeneID" id="63706044"/>
<dbReference type="Proteomes" id="UP000070168">
    <property type="component" value="Unassembled WGS sequence"/>
</dbReference>
<keyword evidence="3" id="KW-1185">Reference proteome</keyword>